<feature type="domain" description="ABC3 transporter permease C-terminal" evidence="7">
    <location>
        <begin position="264"/>
        <end position="385"/>
    </location>
</feature>
<evidence type="ECO:0000256" key="3">
    <source>
        <dbReference type="ARBA" id="ARBA00022692"/>
    </source>
</evidence>
<evidence type="ECO:0000313" key="9">
    <source>
        <dbReference type="Proteomes" id="UP000526307"/>
    </source>
</evidence>
<dbReference type="InterPro" id="IPR038766">
    <property type="entry name" value="Membrane_comp_ABC_pdt"/>
</dbReference>
<evidence type="ECO:0000313" key="8">
    <source>
        <dbReference type="EMBL" id="NWO24032.1"/>
    </source>
</evidence>
<dbReference type="Proteomes" id="UP000526307">
    <property type="component" value="Unassembled WGS sequence"/>
</dbReference>
<comment type="caution">
    <text evidence="8">The sequence shown here is derived from an EMBL/GenBank/DDBJ whole genome shotgun (WGS) entry which is preliminary data.</text>
</comment>
<accession>A0A7Y8VT30</accession>
<feature type="transmembrane region" description="Helical" evidence="6">
    <location>
        <begin position="262"/>
        <end position="286"/>
    </location>
</feature>
<dbReference type="PANTHER" id="PTHR30287:SF1">
    <property type="entry name" value="INNER MEMBRANE PROTEIN"/>
    <property type="match status" value="1"/>
</dbReference>
<feature type="transmembrane region" description="Helical" evidence="6">
    <location>
        <begin position="635"/>
        <end position="660"/>
    </location>
</feature>
<evidence type="ECO:0000256" key="2">
    <source>
        <dbReference type="ARBA" id="ARBA00022475"/>
    </source>
</evidence>
<organism evidence="8 9">
    <name type="scientific">Mogibacterium timidum</name>
    <dbReference type="NCBI Taxonomy" id="35519"/>
    <lineage>
        <taxon>Bacteria</taxon>
        <taxon>Bacillati</taxon>
        <taxon>Bacillota</taxon>
        <taxon>Clostridia</taxon>
        <taxon>Peptostreptococcales</taxon>
        <taxon>Anaerovoracaceae</taxon>
        <taxon>Mogibacterium</taxon>
    </lineage>
</organism>
<dbReference type="PANTHER" id="PTHR30287">
    <property type="entry name" value="MEMBRANE COMPONENT OF PREDICTED ABC SUPERFAMILY METABOLITE UPTAKE TRANSPORTER"/>
    <property type="match status" value="1"/>
</dbReference>
<evidence type="ECO:0000256" key="1">
    <source>
        <dbReference type="ARBA" id="ARBA00004651"/>
    </source>
</evidence>
<protein>
    <submittedName>
        <fullName evidence="8">ABC transporter permease</fullName>
    </submittedName>
</protein>
<keyword evidence="9" id="KW-1185">Reference proteome</keyword>
<dbReference type="AlphaFoldDB" id="A0A7Y8VT30"/>
<dbReference type="EMBL" id="JABXYR010000002">
    <property type="protein sequence ID" value="NWO24032.1"/>
    <property type="molecule type" value="Genomic_DNA"/>
</dbReference>
<dbReference type="InterPro" id="IPR003838">
    <property type="entry name" value="ABC3_permease_C"/>
</dbReference>
<dbReference type="GO" id="GO:0005886">
    <property type="term" value="C:plasma membrane"/>
    <property type="evidence" value="ECO:0007669"/>
    <property type="project" value="UniProtKB-SubCell"/>
</dbReference>
<evidence type="ECO:0000259" key="7">
    <source>
        <dbReference type="Pfam" id="PF02687"/>
    </source>
</evidence>
<keyword evidence="3 6" id="KW-0812">Transmembrane</keyword>
<keyword evidence="5 6" id="KW-0472">Membrane</keyword>
<evidence type="ECO:0000256" key="6">
    <source>
        <dbReference type="SAM" id="Phobius"/>
    </source>
</evidence>
<gene>
    <name evidence="8" type="ORF">HW270_08215</name>
</gene>
<evidence type="ECO:0000256" key="5">
    <source>
        <dbReference type="ARBA" id="ARBA00023136"/>
    </source>
</evidence>
<keyword evidence="4 6" id="KW-1133">Transmembrane helix</keyword>
<feature type="transmembrane region" description="Helical" evidence="6">
    <location>
        <begin position="688"/>
        <end position="709"/>
    </location>
</feature>
<reference evidence="8 9" key="1">
    <citation type="submission" date="2020-06" db="EMBL/GenBank/DDBJ databases">
        <title>Mogibacterium timidum strain W9173 genomic sequence.</title>
        <authorList>
            <person name="Wade W.G."/>
            <person name="Johnston C.D."/>
            <person name="Chen T."/>
            <person name="Dewhirst F.E."/>
        </authorList>
    </citation>
    <scope>NUCLEOTIDE SEQUENCE [LARGE SCALE GENOMIC DNA]</scope>
    <source>
        <strain evidence="8 9">W9173</strain>
    </source>
</reference>
<sequence>MKYLNKKFGRDILQQWKQFVSVLVMALISVSIYCGMSSVWTGMEESYTDYKEKTNLADAYINGINISGENISNIKKLSYVNQAEGSIFVKFNTRIDNEDSELYINSFTNSTKKLMNPLLRSGHPLKDDEEGIWIDEDYAKIHNLKEGDKIVLELKGIKKKVKILGTVLDAENIYFVTSYAETVPDHKRHGYAYISEKYINKILGTVSYNQVRLDLPEKSVSKSKLETDIKRIMGDSFSSVVMKEDKISITQVDEEINQIHKMAMLFSIVFILLSILSIYTTMSRLISNQMVQIGTLKSLGFYDRQIYIHYGAYGFLVATIGSLVGLIFGYTVVANLVMNIKKATLTLPIWKKSFGIDSMILIVLIITVCTLAAIITTRKVIKNNPSFTIKGMLDKKSSGPGIYKKSRLSYDWLWTIRSIRIHPIRTFVSITAIVGSIVLMVAGIGVCDSLYSSYQDVYNNEFCYKYIGQVYGESYNDLSRKLNSFDVQFAQTETADFSFQEAEKSGSLLVLDSGDKIRIFDAKSKKKIKIEKDEVAIASQLAEQLDVKVGDKIAYKTKSSLKQHKVTVTAIVDAKMPQGIFIHKDKVKNFEPNTIYIGNNEAYEQAKKEESISNIISIKKQQDNMKEMMDSVHSIMYILILAAFVLSVVILYNLGILSYLERYREYATMKVIGFKHSEIMAMVLKESFLNLLIGFVIGIPLSKQFLKLYIRVVSMDSMEWVPIITKDHFLIVIFSVIGFSVLVNLIVSMRIRKIDMVEALKSIE</sequence>
<feature type="transmembrane region" description="Helical" evidence="6">
    <location>
        <begin position="729"/>
        <end position="747"/>
    </location>
</feature>
<feature type="transmembrane region" description="Helical" evidence="6">
    <location>
        <begin position="353"/>
        <end position="375"/>
    </location>
</feature>
<dbReference type="RefSeq" id="WP_009644606.1">
    <property type="nucleotide sequence ID" value="NZ_JABXYR010000002.1"/>
</dbReference>
<proteinExistence type="predicted"/>
<dbReference type="Pfam" id="PF02687">
    <property type="entry name" value="FtsX"/>
    <property type="match status" value="2"/>
</dbReference>
<feature type="transmembrane region" description="Helical" evidence="6">
    <location>
        <begin position="427"/>
        <end position="446"/>
    </location>
</feature>
<feature type="transmembrane region" description="Helical" evidence="6">
    <location>
        <begin position="307"/>
        <end position="333"/>
    </location>
</feature>
<keyword evidence="2" id="KW-1003">Cell membrane</keyword>
<evidence type="ECO:0000256" key="4">
    <source>
        <dbReference type="ARBA" id="ARBA00022989"/>
    </source>
</evidence>
<name>A0A7Y8VT30_9FIRM</name>
<feature type="domain" description="ABC3 transporter permease C-terminal" evidence="7">
    <location>
        <begin position="638"/>
        <end position="755"/>
    </location>
</feature>
<comment type="subcellular location">
    <subcellularLocation>
        <location evidence="1">Cell membrane</location>
        <topology evidence="1">Multi-pass membrane protein</topology>
    </subcellularLocation>
</comment>
<feature type="transmembrane region" description="Helical" evidence="6">
    <location>
        <begin position="20"/>
        <end position="43"/>
    </location>
</feature>